<evidence type="ECO:0000256" key="1">
    <source>
        <dbReference type="SAM" id="MobiDB-lite"/>
    </source>
</evidence>
<reference evidence="2" key="1">
    <citation type="submission" date="2020-11" db="EMBL/GenBank/DDBJ databases">
        <authorList>
            <consortium name="DOE Joint Genome Institute"/>
            <person name="Ahrendt S."/>
            <person name="Riley R."/>
            <person name="Andreopoulos W."/>
            <person name="LaButti K."/>
            <person name="Pangilinan J."/>
            <person name="Ruiz-duenas F.J."/>
            <person name="Barrasa J.M."/>
            <person name="Sanchez-Garcia M."/>
            <person name="Camarero S."/>
            <person name="Miyauchi S."/>
            <person name="Serrano A."/>
            <person name="Linde D."/>
            <person name="Babiker R."/>
            <person name="Drula E."/>
            <person name="Ayuso-Fernandez I."/>
            <person name="Pacheco R."/>
            <person name="Padilla G."/>
            <person name="Ferreira P."/>
            <person name="Barriuso J."/>
            <person name="Kellner H."/>
            <person name="Castanera R."/>
            <person name="Alfaro M."/>
            <person name="Ramirez L."/>
            <person name="Pisabarro A.G."/>
            <person name="Kuo A."/>
            <person name="Tritt A."/>
            <person name="Lipzen A."/>
            <person name="He G."/>
            <person name="Yan M."/>
            <person name="Ng V."/>
            <person name="Cullen D."/>
            <person name="Martin F."/>
            <person name="Rosso M.-N."/>
            <person name="Henrissat B."/>
            <person name="Hibbett D."/>
            <person name="Martinez A.T."/>
            <person name="Grigoriev I.V."/>
        </authorList>
    </citation>
    <scope>NUCLEOTIDE SEQUENCE</scope>
    <source>
        <strain evidence="2">AH 44721</strain>
    </source>
</reference>
<evidence type="ECO:0000313" key="2">
    <source>
        <dbReference type="EMBL" id="KAF8876599.1"/>
    </source>
</evidence>
<feature type="region of interest" description="Disordered" evidence="1">
    <location>
        <begin position="366"/>
        <end position="410"/>
    </location>
</feature>
<accession>A0A9P5TH04</accession>
<organism evidence="2 3">
    <name type="scientific">Gymnopilus junonius</name>
    <name type="common">Spectacular rustgill mushroom</name>
    <name type="synonym">Gymnopilus spectabilis subsp. junonius</name>
    <dbReference type="NCBI Taxonomy" id="109634"/>
    <lineage>
        <taxon>Eukaryota</taxon>
        <taxon>Fungi</taxon>
        <taxon>Dikarya</taxon>
        <taxon>Basidiomycota</taxon>
        <taxon>Agaricomycotina</taxon>
        <taxon>Agaricomycetes</taxon>
        <taxon>Agaricomycetidae</taxon>
        <taxon>Agaricales</taxon>
        <taxon>Agaricineae</taxon>
        <taxon>Hymenogastraceae</taxon>
        <taxon>Gymnopilus</taxon>
    </lineage>
</organism>
<sequence length="571" mass="62445">MAQPPMPNDFQAQAPQHPGGAPPFVQNMYPQGNYYPYPPGGLYPQQYPPPPMPGVPQYMQPHGYHAPPLAYPPQLPVAQLHAPPPAPRKAVQARPPPVRQRPNEEPRPGVFRFQVDVVEGNAKREFTAETDMPWEDFRCLVVGLLENMSIELAYKIPGEPGKASLLKTRPDYEAAMSRVCQKALSARSKPVSIEIKNIAKALPSKKAAKRKREDDIPPEHSEELDTQLGAYKQLEAILRCELHHGHCFVDRTNGMDNHRRLSHAEMTLWAKKMSLNEASKYSPPHCLSFDRPPTKKPRRSLSSSNVPEVHVTIQNITSEGESIVIPGSAPVSARISSGSSMTLHITPAIPDFGFIPPAFPPPEILTPPNAPSTLPPPNAPLTMTPSPEHPSTSSSHSNGDVFLSSTPAEADSLFPPMATVIQQLAEDRPGAGFENLEQVLAEAGITSSHQILLLPENVLCVAANLKASQARTLRNHTRRIILPLLGLNGNYDEPEIEDVEVRDNNVTTTYFLRPNRIADSSSNEGSDNDAEGDDAEGDDAESDDAEGDDVEGDYAEDDDAEGENDIWQISG</sequence>
<feature type="region of interest" description="Disordered" evidence="1">
    <location>
        <begin position="282"/>
        <end position="306"/>
    </location>
</feature>
<feature type="compositionally biased region" description="Low complexity" evidence="1">
    <location>
        <begin position="11"/>
        <end position="27"/>
    </location>
</feature>
<feature type="region of interest" description="Disordered" evidence="1">
    <location>
        <begin position="82"/>
        <end position="107"/>
    </location>
</feature>
<feature type="region of interest" description="Disordered" evidence="1">
    <location>
        <begin position="1"/>
        <end position="27"/>
    </location>
</feature>
<feature type="compositionally biased region" description="Pro residues" evidence="1">
    <location>
        <begin position="366"/>
        <end position="379"/>
    </location>
</feature>
<feature type="compositionally biased region" description="Low complexity" evidence="1">
    <location>
        <begin position="380"/>
        <end position="397"/>
    </location>
</feature>
<proteinExistence type="predicted"/>
<dbReference type="OrthoDB" id="3063648at2759"/>
<feature type="region of interest" description="Disordered" evidence="1">
    <location>
        <begin position="513"/>
        <end position="571"/>
    </location>
</feature>
<comment type="caution">
    <text evidence="2">The sequence shown here is derived from an EMBL/GenBank/DDBJ whole genome shotgun (WGS) entry which is preliminary data.</text>
</comment>
<evidence type="ECO:0000313" key="3">
    <source>
        <dbReference type="Proteomes" id="UP000724874"/>
    </source>
</evidence>
<dbReference type="EMBL" id="JADNYJ010000180">
    <property type="protein sequence ID" value="KAF8876599.1"/>
    <property type="molecule type" value="Genomic_DNA"/>
</dbReference>
<dbReference type="Proteomes" id="UP000724874">
    <property type="component" value="Unassembled WGS sequence"/>
</dbReference>
<feature type="compositionally biased region" description="Acidic residues" evidence="1">
    <location>
        <begin position="526"/>
        <end position="564"/>
    </location>
</feature>
<dbReference type="AlphaFoldDB" id="A0A9P5TH04"/>
<name>A0A9P5TH04_GYMJU</name>
<gene>
    <name evidence="2" type="ORF">CPB84DRAFT_1828973</name>
</gene>
<keyword evidence="3" id="KW-1185">Reference proteome</keyword>
<protein>
    <submittedName>
        <fullName evidence="2">Uncharacterized protein</fullName>
    </submittedName>
</protein>